<comment type="caution">
    <text evidence="1">The sequence shown here is derived from an EMBL/GenBank/DDBJ whole genome shotgun (WGS) entry which is preliminary data.</text>
</comment>
<gene>
    <name evidence="1" type="ORF">D3218_16005</name>
</gene>
<evidence type="ECO:0000313" key="2">
    <source>
        <dbReference type="Proteomes" id="UP000265750"/>
    </source>
</evidence>
<dbReference type="Proteomes" id="UP000265750">
    <property type="component" value="Unassembled WGS sequence"/>
</dbReference>
<reference evidence="2" key="1">
    <citation type="submission" date="2018-09" db="EMBL/GenBank/DDBJ databases">
        <authorList>
            <person name="Tuo L."/>
        </authorList>
    </citation>
    <scope>NUCLEOTIDE SEQUENCE [LARGE SCALE GENOMIC DNA]</scope>
    <source>
        <strain evidence="2">M2BS4Y-1</strain>
    </source>
</reference>
<accession>A0A3A1WJK1</accession>
<keyword evidence="2" id="KW-1185">Reference proteome</keyword>
<proteinExistence type="predicted"/>
<name>A0A3A1WJK1_9HYPH</name>
<organism evidence="1 2">
    <name type="scientific">Aureimonas flava</name>
    <dbReference type="NCBI Taxonomy" id="2320271"/>
    <lineage>
        <taxon>Bacteria</taxon>
        <taxon>Pseudomonadati</taxon>
        <taxon>Pseudomonadota</taxon>
        <taxon>Alphaproteobacteria</taxon>
        <taxon>Hyphomicrobiales</taxon>
        <taxon>Aurantimonadaceae</taxon>
        <taxon>Aureimonas</taxon>
    </lineage>
</organism>
<evidence type="ECO:0000313" key="1">
    <source>
        <dbReference type="EMBL" id="RIX98849.1"/>
    </source>
</evidence>
<sequence length="71" mass="7862">MESQQAMHLRLYRLRLGGPAAFDEASLMVREKIDAFTDAMGAAIAGGSFESMIGDYRTIVRGNIERLRLAD</sequence>
<dbReference type="AlphaFoldDB" id="A0A3A1WJK1"/>
<dbReference type="EMBL" id="QYRN01000009">
    <property type="protein sequence ID" value="RIX98849.1"/>
    <property type="molecule type" value="Genomic_DNA"/>
</dbReference>
<dbReference type="OrthoDB" id="7869937at2"/>
<protein>
    <submittedName>
        <fullName evidence="1">Uncharacterized protein</fullName>
    </submittedName>
</protein>